<evidence type="ECO:0000256" key="5">
    <source>
        <dbReference type="ARBA" id="ARBA00038251"/>
    </source>
</evidence>
<dbReference type="InterPro" id="IPR051722">
    <property type="entry name" value="Endocytosis_PI4K-reg_protein"/>
</dbReference>
<comment type="subcellular location">
    <subcellularLocation>
        <location evidence="2">Cell membrane</location>
        <topology evidence="2">Peripheral membrane protein</topology>
        <orientation evidence="2">Cytoplasmic side</orientation>
    </subcellularLocation>
    <subcellularLocation>
        <location evidence="3">Cytoplasmic granule</location>
    </subcellularLocation>
</comment>
<dbReference type="InterPro" id="IPR011990">
    <property type="entry name" value="TPR-like_helical_dom_sf"/>
</dbReference>
<reference evidence="7 8" key="1">
    <citation type="journal article" date="2011" name="Proc. Natl. Acad. Sci. U.S.A.">
        <title>Evolutionary erosion of yeast sex chromosomes by mating-type switching accidents.</title>
        <authorList>
            <person name="Gordon J.L."/>
            <person name="Armisen D."/>
            <person name="Proux-Wera E."/>
            <person name="Oheigeartaigh S.S."/>
            <person name="Byrne K.P."/>
            <person name="Wolfe K.H."/>
        </authorList>
    </citation>
    <scope>NUCLEOTIDE SEQUENCE [LARGE SCALE GENOMIC DNA]</scope>
    <source>
        <strain evidence="8">ATCC 22294 / BCRC 22015 / CBS 2517 / CECT 1963 / NBRC 1671 / NRRL Y-8276</strain>
    </source>
</reference>
<protein>
    <recommendedName>
        <fullName evidence="6">Cargo-transport protein YPP1</fullName>
    </recommendedName>
</protein>
<comment type="function">
    <text evidence="1">Involved in endocytosis.</text>
</comment>
<dbReference type="OrthoDB" id="29013at2759"/>
<dbReference type="eggNOG" id="ENOG502QV6B">
    <property type="taxonomic scope" value="Eukaryota"/>
</dbReference>
<dbReference type="GO" id="GO:0005768">
    <property type="term" value="C:endosome"/>
    <property type="evidence" value="ECO:0007669"/>
    <property type="project" value="EnsemblFungi"/>
</dbReference>
<accession>H2ATB7</accession>
<name>H2ATB7_KAZAF</name>
<dbReference type="GO" id="GO:0006898">
    <property type="term" value="P:receptor-mediated endocytosis"/>
    <property type="evidence" value="ECO:0007669"/>
    <property type="project" value="EnsemblFungi"/>
</dbReference>
<organism evidence="7 8">
    <name type="scientific">Kazachstania africana (strain ATCC 22294 / BCRC 22015 / CBS 2517 / CECT 1963 / NBRC 1671 / NRRL Y-8276)</name>
    <name type="common">Yeast</name>
    <name type="synonym">Kluyveromyces africanus</name>
    <dbReference type="NCBI Taxonomy" id="1071382"/>
    <lineage>
        <taxon>Eukaryota</taxon>
        <taxon>Fungi</taxon>
        <taxon>Dikarya</taxon>
        <taxon>Ascomycota</taxon>
        <taxon>Saccharomycotina</taxon>
        <taxon>Saccharomycetes</taxon>
        <taxon>Saccharomycetales</taxon>
        <taxon>Saccharomycetaceae</taxon>
        <taxon>Kazachstania</taxon>
    </lineage>
</organism>
<dbReference type="HOGENOM" id="CLU_019616_0_0_1"/>
<dbReference type="AlphaFoldDB" id="H2ATB7"/>
<dbReference type="GO" id="GO:0005829">
    <property type="term" value="C:cytosol"/>
    <property type="evidence" value="ECO:0007669"/>
    <property type="project" value="EnsemblFungi"/>
</dbReference>
<dbReference type="KEGG" id="kaf:KAFR_0C06250"/>
<dbReference type="FunCoup" id="H2ATB7">
    <property type="interactions" value="301"/>
</dbReference>
<dbReference type="GO" id="GO:0030479">
    <property type="term" value="C:actin cortical patch"/>
    <property type="evidence" value="ECO:0007669"/>
    <property type="project" value="EnsemblFungi"/>
</dbReference>
<dbReference type="RefSeq" id="XP_003956752.1">
    <property type="nucleotide sequence ID" value="XM_003956703.1"/>
</dbReference>
<dbReference type="PANTHER" id="PTHR23083">
    <property type="entry name" value="TETRATRICOPEPTIDE REPEAT PROTEIN, TPR"/>
    <property type="match status" value="1"/>
</dbReference>
<dbReference type="GeneID" id="13885535"/>
<dbReference type="STRING" id="1071382.H2ATB7"/>
<dbReference type="GO" id="GO:0006623">
    <property type="term" value="P:protein targeting to vacuole"/>
    <property type="evidence" value="ECO:0007669"/>
    <property type="project" value="EnsemblFungi"/>
</dbReference>
<dbReference type="GO" id="GO:0005886">
    <property type="term" value="C:plasma membrane"/>
    <property type="evidence" value="ECO:0007669"/>
    <property type="project" value="UniProtKB-SubCell"/>
</dbReference>
<dbReference type="InParanoid" id="H2ATB7"/>
<dbReference type="PANTHER" id="PTHR23083:SF464">
    <property type="entry name" value="TETRATRICOPEPTIDE REPEAT DOMAIN 7, ISOFORM A"/>
    <property type="match status" value="1"/>
</dbReference>
<evidence type="ECO:0000256" key="6">
    <source>
        <dbReference type="ARBA" id="ARBA00039231"/>
    </source>
</evidence>
<evidence type="ECO:0000256" key="4">
    <source>
        <dbReference type="ARBA" id="ARBA00022583"/>
    </source>
</evidence>
<dbReference type="SUPFAM" id="SSF48452">
    <property type="entry name" value="TPR-like"/>
    <property type="match status" value="1"/>
</dbReference>
<dbReference type="EMBL" id="HE650823">
    <property type="protein sequence ID" value="CCF57617.1"/>
    <property type="molecule type" value="Genomic_DNA"/>
</dbReference>
<evidence type="ECO:0000313" key="7">
    <source>
        <dbReference type="EMBL" id="CCF57617.1"/>
    </source>
</evidence>
<sequence>MPSMTVQTVSDALIARLLGASEFDSGNSVVDLALNLHFRIYFHLFNGTLQTETIKILLTHCDSLQTTLNSSIAFVNTPDCFNLLQKTLYNMLAVLYFHYGYDHIATVQKNLTKSKKIIIDNYSFFIDFLNLENLYYTKVSSKSPITSDDLLSILDYIPIKSYGLTHYYLELIACANGTQLKQNGSPLICYVSILGNNKNLQNYNDEFVSIGKEILQNSHFPKSTESTDFKLEQFNFFLQYYLPKIKQYENILPKWQDFIIQSMSKSFQNITVAKTAMIFFNLIDNKVESILNFNNFIRYNGKLNQLNNESDNGKQQLDLYDIVALVDSYRFILNSTTSADSIGNIFDFDDIVKELRNKLFFLYEHFKISLNDKNSIKLTFTKIRLPKSVSKILSDSWETLYQINSNDLKQLISNDLIFYLSNALSLHSNDSLLFYYAYTLAQQRNIDHCIKFLETKVLIKNPNHFKAWHLLALCHSIKENKESSYKIIISIIDTIENHSNAINKLSYETKWNLINFKITQIYLIKDIFGNFEALDQLPDLFTTFNSLFGETIKKTETNITHSFSQSKEYLLQMIWLLAAELYMSSSDLPNAKQAIEESMKLNMENKSFRNLNCDIIKAKYSTLIGDANEAQAGFESVLYHDILNLDALVGLSKLVFPDDDTTANHLKLTTIEDVKKLQIKLTFVDKTDKAAAHARMKLLLENSTLDSIDCYFSPEIWWYLSLIYEISSNKDFYEEALLNCVKNYETNPIRSFKFSNF</sequence>
<evidence type="ECO:0000313" key="8">
    <source>
        <dbReference type="Proteomes" id="UP000005220"/>
    </source>
</evidence>
<proteinExistence type="inferred from homology"/>
<dbReference type="Gene3D" id="1.25.40.10">
    <property type="entry name" value="Tetratricopeptide repeat domain"/>
    <property type="match status" value="1"/>
</dbReference>
<keyword evidence="4" id="KW-0254">Endocytosis</keyword>
<gene>
    <name evidence="7" type="primary">KAFR0C06250</name>
    <name evidence="7" type="ORF">KAFR_0C06250</name>
</gene>
<dbReference type="GO" id="GO:0072659">
    <property type="term" value="P:protein localization to plasma membrane"/>
    <property type="evidence" value="ECO:0007669"/>
    <property type="project" value="EnsemblFungi"/>
</dbReference>
<dbReference type="CDD" id="cd23270">
    <property type="entry name" value="YPP1"/>
    <property type="match status" value="1"/>
</dbReference>
<evidence type="ECO:0000256" key="2">
    <source>
        <dbReference type="ARBA" id="ARBA00004413"/>
    </source>
</evidence>
<dbReference type="Proteomes" id="UP000005220">
    <property type="component" value="Chromosome 3"/>
</dbReference>
<evidence type="ECO:0000256" key="3">
    <source>
        <dbReference type="ARBA" id="ARBA00004463"/>
    </source>
</evidence>
<comment type="similarity">
    <text evidence="5">Belongs to the YPP1 family.</text>
</comment>
<evidence type="ECO:0000256" key="1">
    <source>
        <dbReference type="ARBA" id="ARBA00002550"/>
    </source>
</evidence>
<keyword evidence="8" id="KW-1185">Reference proteome</keyword>